<accession>F7C6P6</accession>
<evidence type="ECO:0000313" key="16">
    <source>
        <dbReference type="Proteomes" id="UP000002279"/>
    </source>
</evidence>
<dbReference type="GO" id="GO:0002430">
    <property type="term" value="P:complement receptor mediated signaling pathway"/>
    <property type="evidence" value="ECO:0000318"/>
    <property type="project" value="GO_Central"/>
</dbReference>
<comment type="subcellular location">
    <subcellularLocation>
        <location evidence="1">Cell membrane</location>
        <topology evidence="1">Multi-pass membrane protein</topology>
    </subcellularLocation>
</comment>
<dbReference type="HOGENOM" id="CLU_009579_35_0_1"/>
<evidence type="ECO:0000256" key="9">
    <source>
        <dbReference type="ARBA" id="ARBA00023180"/>
    </source>
</evidence>
<comment type="similarity">
    <text evidence="12">Belongs to the G-protein coupled receptor 1 family.</text>
</comment>
<dbReference type="PANTHER" id="PTHR24225">
    <property type="entry name" value="CHEMOTACTIC RECEPTOR"/>
    <property type="match status" value="1"/>
</dbReference>
<dbReference type="AlphaFoldDB" id="F7C6P6"/>
<feature type="transmembrane region" description="Helical" evidence="13">
    <location>
        <begin position="335"/>
        <end position="357"/>
    </location>
</feature>
<feature type="transmembrane region" description="Helical" evidence="13">
    <location>
        <begin position="69"/>
        <end position="87"/>
    </location>
</feature>
<evidence type="ECO:0000256" key="12">
    <source>
        <dbReference type="RuleBase" id="RU000688"/>
    </source>
</evidence>
<dbReference type="Pfam" id="PF00001">
    <property type="entry name" value="7tm_1"/>
    <property type="match status" value="2"/>
</dbReference>
<feature type="transmembrane region" description="Helical" evidence="13">
    <location>
        <begin position="149"/>
        <end position="170"/>
    </location>
</feature>
<protein>
    <recommendedName>
        <fullName evidence="14">G-protein coupled receptors family 1 profile domain-containing protein</fullName>
    </recommendedName>
</protein>
<dbReference type="GO" id="GO:0004875">
    <property type="term" value="F:complement receptor activity"/>
    <property type="evidence" value="ECO:0000318"/>
    <property type="project" value="GO_Central"/>
</dbReference>
<evidence type="ECO:0000256" key="1">
    <source>
        <dbReference type="ARBA" id="ARBA00004651"/>
    </source>
</evidence>
<feature type="transmembrane region" description="Helical" evidence="13">
    <location>
        <begin position="107"/>
        <end position="128"/>
    </location>
</feature>
<evidence type="ECO:0000256" key="5">
    <source>
        <dbReference type="ARBA" id="ARBA00023040"/>
    </source>
</evidence>
<evidence type="ECO:0000256" key="11">
    <source>
        <dbReference type="ARBA" id="ARBA00025736"/>
    </source>
</evidence>
<organism evidence="15 16">
    <name type="scientific">Ornithorhynchus anatinus</name>
    <name type="common">Duckbill platypus</name>
    <dbReference type="NCBI Taxonomy" id="9258"/>
    <lineage>
        <taxon>Eukaryota</taxon>
        <taxon>Metazoa</taxon>
        <taxon>Chordata</taxon>
        <taxon>Craniata</taxon>
        <taxon>Vertebrata</taxon>
        <taxon>Euteleostomi</taxon>
        <taxon>Mammalia</taxon>
        <taxon>Monotremata</taxon>
        <taxon>Ornithorhynchidae</taxon>
        <taxon>Ornithorhynchus</taxon>
    </lineage>
</organism>
<dbReference type="OMA" id="RVIMGLW"/>
<dbReference type="PROSITE" id="PS00237">
    <property type="entry name" value="G_PROTEIN_RECEP_F1_1"/>
    <property type="match status" value="1"/>
</dbReference>
<dbReference type="FunCoup" id="F7C6P6">
    <property type="interactions" value="544"/>
</dbReference>
<comment type="similarity">
    <text evidence="11">Belongs to the chemokine-like receptor (CMKLR) family.</text>
</comment>
<reference evidence="15" key="3">
    <citation type="submission" date="2025-09" db="UniProtKB">
        <authorList>
            <consortium name="Ensembl"/>
        </authorList>
    </citation>
    <scope>IDENTIFICATION</scope>
    <source>
        <strain evidence="15">Glennie</strain>
    </source>
</reference>
<dbReference type="Gene3D" id="1.20.1070.10">
    <property type="entry name" value="Rhodopsin 7-helix transmembrane proteins"/>
    <property type="match status" value="3"/>
</dbReference>
<name>F7C6P6_ORNAN</name>
<evidence type="ECO:0000256" key="3">
    <source>
        <dbReference type="ARBA" id="ARBA00022692"/>
    </source>
</evidence>
<dbReference type="PROSITE" id="PS50262">
    <property type="entry name" value="G_PROTEIN_RECEP_F1_2"/>
    <property type="match status" value="1"/>
</dbReference>
<dbReference type="GO" id="GO:0005886">
    <property type="term" value="C:plasma membrane"/>
    <property type="evidence" value="ECO:0000318"/>
    <property type="project" value="GO_Central"/>
</dbReference>
<dbReference type="GeneTree" id="ENSGT01140000282544"/>
<keyword evidence="7" id="KW-1015">Disulfide bond</keyword>
<dbReference type="InterPro" id="IPR017452">
    <property type="entry name" value="GPCR_Rhodpsn_7TM"/>
</dbReference>
<keyword evidence="6 13" id="KW-0472">Membrane</keyword>
<evidence type="ECO:0000256" key="2">
    <source>
        <dbReference type="ARBA" id="ARBA00022475"/>
    </source>
</evidence>
<evidence type="ECO:0000256" key="6">
    <source>
        <dbReference type="ARBA" id="ARBA00023136"/>
    </source>
</evidence>
<dbReference type="Ensembl" id="ENSOANT00000022389.3">
    <property type="protein sequence ID" value="ENSOANP00000022385.3"/>
    <property type="gene ID" value="ENSOANG00000014198.4"/>
</dbReference>
<feature type="domain" description="G-protein coupled receptors family 1 profile" evidence="14">
    <location>
        <begin position="50"/>
        <end position="430"/>
    </location>
</feature>
<dbReference type="Proteomes" id="UP000002279">
    <property type="component" value="Chromosome 5"/>
</dbReference>
<evidence type="ECO:0000256" key="13">
    <source>
        <dbReference type="SAM" id="Phobius"/>
    </source>
</evidence>
<keyword evidence="8 12" id="KW-0675">Receptor</keyword>
<proteinExistence type="inferred from homology"/>
<dbReference type="SUPFAM" id="SSF81321">
    <property type="entry name" value="Family A G protein-coupled receptor-like"/>
    <property type="match status" value="2"/>
</dbReference>
<evidence type="ECO:0000256" key="8">
    <source>
        <dbReference type="ARBA" id="ARBA00023170"/>
    </source>
</evidence>
<evidence type="ECO:0000256" key="7">
    <source>
        <dbReference type="ARBA" id="ARBA00023157"/>
    </source>
</evidence>
<feature type="transmembrane region" description="Helical" evidence="13">
    <location>
        <begin position="369"/>
        <end position="386"/>
    </location>
</feature>
<keyword evidence="3 12" id="KW-0812">Transmembrane</keyword>
<evidence type="ECO:0000256" key="4">
    <source>
        <dbReference type="ARBA" id="ARBA00022989"/>
    </source>
</evidence>
<dbReference type="InterPro" id="IPR000826">
    <property type="entry name" value="Formyl_rcpt-rel"/>
</dbReference>
<keyword evidence="10 12" id="KW-0807">Transducer</keyword>
<dbReference type="PRINTS" id="PR00526">
    <property type="entry name" value="FMETLEUPHER"/>
</dbReference>
<dbReference type="GO" id="GO:0006954">
    <property type="term" value="P:inflammatory response"/>
    <property type="evidence" value="ECO:0000318"/>
    <property type="project" value="GO_Central"/>
</dbReference>
<evidence type="ECO:0000256" key="10">
    <source>
        <dbReference type="ARBA" id="ARBA00023224"/>
    </source>
</evidence>
<feature type="transmembrane region" description="Helical" evidence="13">
    <location>
        <begin position="406"/>
        <end position="433"/>
    </location>
</feature>
<keyword evidence="4 13" id="KW-1133">Transmembrane helix</keyword>
<dbReference type="GO" id="GO:0007200">
    <property type="term" value="P:phospholipase C-activating G protein-coupled receptor signaling pathway"/>
    <property type="evidence" value="ECO:0000318"/>
    <property type="project" value="GO_Central"/>
</dbReference>
<evidence type="ECO:0000313" key="15">
    <source>
        <dbReference type="Ensembl" id="ENSOANP00000022385.3"/>
    </source>
</evidence>
<dbReference type="GO" id="GO:0004982">
    <property type="term" value="F:N-formyl peptide receptor activity"/>
    <property type="evidence" value="ECO:0000318"/>
    <property type="project" value="GO_Central"/>
</dbReference>
<feature type="transmembrane region" description="Helical" evidence="13">
    <location>
        <begin position="34"/>
        <end position="57"/>
    </location>
</feature>
<reference evidence="15" key="2">
    <citation type="submission" date="2025-08" db="UniProtKB">
        <authorList>
            <consortium name="Ensembl"/>
        </authorList>
    </citation>
    <scope>IDENTIFICATION</scope>
    <source>
        <strain evidence="15">Glennie</strain>
    </source>
</reference>
<reference evidence="15 16" key="1">
    <citation type="journal article" date="2008" name="Nature">
        <title>Genome analysis of the platypus reveals unique signatures of evolution.</title>
        <authorList>
            <person name="Warren W.C."/>
            <person name="Hillier L.W."/>
            <person name="Marshall Graves J.A."/>
            <person name="Birney E."/>
            <person name="Ponting C.P."/>
            <person name="Grutzner F."/>
            <person name="Belov K."/>
            <person name="Miller W."/>
            <person name="Clarke L."/>
            <person name="Chinwalla A.T."/>
            <person name="Yang S.P."/>
            <person name="Heger A."/>
            <person name="Locke D.P."/>
            <person name="Miethke P."/>
            <person name="Waters P.D."/>
            <person name="Veyrunes F."/>
            <person name="Fulton L."/>
            <person name="Fulton B."/>
            <person name="Graves T."/>
            <person name="Wallis J."/>
            <person name="Puente X.S."/>
            <person name="Lopez-Otin C."/>
            <person name="Ordonez G.R."/>
            <person name="Eichler E.E."/>
            <person name="Chen L."/>
            <person name="Cheng Z."/>
            <person name="Deakin J.E."/>
            <person name="Alsop A."/>
            <person name="Thompson K."/>
            <person name="Kirby P."/>
            <person name="Papenfuss A.T."/>
            <person name="Wakefield M.J."/>
            <person name="Olender T."/>
            <person name="Lancet D."/>
            <person name="Huttley G.A."/>
            <person name="Smit A.F."/>
            <person name="Pask A."/>
            <person name="Temple-Smith P."/>
            <person name="Batzer M.A."/>
            <person name="Walker J.A."/>
            <person name="Konkel M.K."/>
            <person name="Harris R.S."/>
            <person name="Whittington C.M."/>
            <person name="Wong E.S."/>
            <person name="Gemmell N.J."/>
            <person name="Buschiazzo E."/>
            <person name="Vargas Jentzsch I.M."/>
            <person name="Merkel A."/>
            <person name="Schmitz J."/>
            <person name="Zemann A."/>
            <person name="Churakov G."/>
            <person name="Kriegs J.O."/>
            <person name="Brosius J."/>
            <person name="Murchison E.P."/>
            <person name="Sachidanandam R."/>
            <person name="Smith C."/>
            <person name="Hannon G.J."/>
            <person name="Tsend-Ayush E."/>
            <person name="McMillan D."/>
            <person name="Attenborough R."/>
            <person name="Rens W."/>
            <person name="Ferguson-Smith M."/>
            <person name="Lefevre C.M."/>
            <person name="Sharp J.A."/>
            <person name="Nicholas K.R."/>
            <person name="Ray D.A."/>
            <person name="Kube M."/>
            <person name="Reinhardt R."/>
            <person name="Pringle T.H."/>
            <person name="Taylor J."/>
            <person name="Jones R.C."/>
            <person name="Nixon B."/>
            <person name="Dacheux J.L."/>
            <person name="Niwa H."/>
            <person name="Sekita Y."/>
            <person name="Huang X."/>
            <person name="Stark A."/>
            <person name="Kheradpour P."/>
            <person name="Kellis M."/>
            <person name="Flicek P."/>
            <person name="Chen Y."/>
            <person name="Webber C."/>
            <person name="Hardison R."/>
            <person name="Nelson J."/>
            <person name="Hallsworth-Pepin K."/>
            <person name="Delehaunty K."/>
            <person name="Markovic C."/>
            <person name="Minx P."/>
            <person name="Feng Y."/>
            <person name="Kremitzki C."/>
            <person name="Mitreva M."/>
            <person name="Glasscock J."/>
            <person name="Wylie T."/>
            <person name="Wohldmann P."/>
            <person name="Thiru P."/>
            <person name="Nhan M.N."/>
            <person name="Pohl C.S."/>
            <person name="Smith S.M."/>
            <person name="Hou S."/>
            <person name="Nefedov M."/>
            <person name="de Jong P.J."/>
            <person name="Renfree M.B."/>
            <person name="Mardis E.R."/>
            <person name="Wilson R.K."/>
        </authorList>
    </citation>
    <scope>NUCLEOTIDE SEQUENCE [LARGE SCALE GENOMIC DNA]</scope>
    <source>
        <strain evidence="15 16">Glennie</strain>
    </source>
</reference>
<keyword evidence="5 12" id="KW-0297">G-protein coupled receptor</keyword>
<dbReference type="GO" id="GO:0007204">
    <property type="term" value="P:positive regulation of cytosolic calcium ion concentration"/>
    <property type="evidence" value="ECO:0000318"/>
    <property type="project" value="GO_Central"/>
</dbReference>
<dbReference type="InterPro" id="IPR000276">
    <property type="entry name" value="GPCR_Rhodpsn"/>
</dbReference>
<keyword evidence="2" id="KW-1003">Cell membrane</keyword>
<keyword evidence="16" id="KW-1185">Reference proteome</keyword>
<dbReference type="Bgee" id="ENSOANG00000014198">
    <property type="expression patterns" value="Expressed in ovary and 3 other cell types or tissues"/>
</dbReference>
<evidence type="ECO:0000259" key="14">
    <source>
        <dbReference type="PROSITE" id="PS50262"/>
    </source>
</evidence>
<dbReference type="InParanoid" id="F7C6P6"/>
<dbReference type="FunFam" id="1.20.1070.10:FF:000891">
    <property type="entry name" value="Uncharacterized protein"/>
    <property type="match status" value="1"/>
</dbReference>
<dbReference type="eggNOG" id="KOG3656">
    <property type="taxonomic scope" value="Eukaryota"/>
</dbReference>
<sequence>MENVTSSPLTSKTLTATEEPLAEDSDAITFPLQVFSMIIYSSAFLVGTVGNGLVIWVAGFRMTRTVTTILFLNLAVADFIFCLFLPISVTQVALDFHWPFGWLGCKFFTTLAVFNLFASVFLLTLISIDRCVSILRPIWARNHRTPRRAALGAGGIWLLALVLCIPTLLYRDTEMYENGYVSCFLNFDPWNETAEDPELFTVTEAQSTSLAYVNSCLNPILYVFMGRDFRERLLRSLPASLERALAEESADSDFKGSNFVSTPQDTESQEQCGLVDRAWAWDSPYLVFRDIAVNPRTRKTDCVINYDPWNETLGDPGRRPAVEGPRFSALVLTRFVLGFVVPLLVIGGCCILLASRIWRQRLARSSRPFRVLGSVVAAFFLCWFPFHLVSLMKLASILGRRTDLNLSLYILGPLAFCLTCVNSCLNPVLYVFLGRDFRERLLRSLPAALERALAEEPGSASSFTKSTLHSVPVDTLQELRGTPT</sequence>
<keyword evidence="9" id="KW-0325">Glycoprotein</keyword>
<dbReference type="PRINTS" id="PR00237">
    <property type="entry name" value="GPCRRHODOPSN"/>
</dbReference>
<dbReference type="PANTHER" id="PTHR24225:SF0">
    <property type="entry name" value="N-FORMYL PEPTIDE RECEPTOR 2"/>
    <property type="match status" value="1"/>
</dbReference>